<dbReference type="RefSeq" id="WP_038409307.1">
    <property type="nucleotide sequence ID" value="NZ_PPPJ01000003.1"/>
</dbReference>
<dbReference type="EMBL" id="FNMX01000001">
    <property type="protein sequence ID" value="SDW01123.1"/>
    <property type="molecule type" value="Genomic_DNA"/>
</dbReference>
<evidence type="ECO:0000313" key="2">
    <source>
        <dbReference type="Proteomes" id="UP000183610"/>
    </source>
</evidence>
<proteinExistence type="predicted"/>
<evidence type="ECO:0000313" key="1">
    <source>
        <dbReference type="EMBL" id="SDW01123.1"/>
    </source>
</evidence>
<sequence length="215" mass="24410">MLKYNYLKIGFLLVLTGFIFFMIQVQPVSANETANDLNADEEYVDNEYVEKLDGIIINGESSEEVIDEGVSPEKGMLYGISSFWEIYSKTKTANSYGPWNVGTSSKKSNASGTLSYSRSFTSSNSYSGTLKVPKSKLNASVGFNVTKSTTATSSYSVNVKKNKAYTIYYRRVYTNYKVKQRYKNINTWTGQVYYNNYANVYPKKYSHIQFKAVEK</sequence>
<reference evidence="1 2" key="1">
    <citation type="submission" date="2016-10" db="EMBL/GenBank/DDBJ databases">
        <authorList>
            <person name="Varghese N."/>
            <person name="Submissions S."/>
        </authorList>
    </citation>
    <scope>NUCLEOTIDE SEQUENCE [LARGE SCALE GENOMIC DNA]</scope>
    <source>
        <strain evidence="1 2">ATCC 49954</strain>
    </source>
</reference>
<protein>
    <submittedName>
        <fullName evidence="1">Uncharacterized protein</fullName>
    </submittedName>
</protein>
<name>A0AAX2DKN4_LISIV</name>
<organism evidence="1 2">
    <name type="scientific">Listeria ivanovii</name>
    <dbReference type="NCBI Taxonomy" id="1638"/>
    <lineage>
        <taxon>Bacteria</taxon>
        <taxon>Bacillati</taxon>
        <taxon>Bacillota</taxon>
        <taxon>Bacilli</taxon>
        <taxon>Bacillales</taxon>
        <taxon>Listeriaceae</taxon>
        <taxon>Listeria</taxon>
    </lineage>
</organism>
<dbReference type="AlphaFoldDB" id="A0AAX2DKN4"/>
<comment type="caution">
    <text evidence="1">The sequence shown here is derived from an EMBL/GenBank/DDBJ whole genome shotgun (WGS) entry which is preliminary data.</text>
</comment>
<dbReference type="Proteomes" id="UP000183610">
    <property type="component" value="Unassembled WGS sequence"/>
</dbReference>
<accession>A0AAX2DKN4</accession>
<gene>
    <name evidence="1" type="ORF">SAMN05421782_101123</name>
</gene>